<evidence type="ECO:0000313" key="11">
    <source>
        <dbReference type="Proteomes" id="UP000192472"/>
    </source>
</evidence>
<name>A0A1W2GDB7_REIFA</name>
<keyword evidence="5 8" id="KW-0406">Ion transport</keyword>
<evidence type="ECO:0000256" key="5">
    <source>
        <dbReference type="ARBA" id="ARBA00023065"/>
    </source>
</evidence>
<accession>A0A1W2GDB7</accession>
<evidence type="ECO:0000256" key="1">
    <source>
        <dbReference type="ARBA" id="ARBA00003543"/>
    </source>
</evidence>
<dbReference type="Pfam" id="PF02823">
    <property type="entry name" value="ATP-synt_DE_N"/>
    <property type="match status" value="1"/>
</dbReference>
<dbReference type="Gene3D" id="2.60.15.10">
    <property type="entry name" value="F0F1 ATP synthase delta/epsilon subunit, N-terminal"/>
    <property type="match status" value="1"/>
</dbReference>
<protein>
    <submittedName>
        <fullName evidence="10">ATP synthase F1 subcomplex epsilon subunit</fullName>
    </submittedName>
</protein>
<proteinExistence type="inferred from homology"/>
<dbReference type="CDD" id="cd12152">
    <property type="entry name" value="F1-ATPase_delta"/>
    <property type="match status" value="1"/>
</dbReference>
<comment type="function">
    <text evidence="1">Produces ATP from ADP in the presence of a proton gradient across the membrane.</text>
</comment>
<dbReference type="NCBIfam" id="TIGR01216">
    <property type="entry name" value="ATP_synt_epsi"/>
    <property type="match status" value="1"/>
</dbReference>
<gene>
    <name evidence="10" type="ORF">SAMN04488029_1923</name>
</gene>
<dbReference type="RefSeq" id="WP_084372610.1">
    <property type="nucleotide sequence ID" value="NZ_FWYF01000002.1"/>
</dbReference>
<comment type="similarity">
    <text evidence="3 8">Belongs to the ATPase epsilon chain family.</text>
</comment>
<keyword evidence="7 8" id="KW-0139">CF(1)</keyword>
<evidence type="ECO:0000256" key="3">
    <source>
        <dbReference type="ARBA" id="ARBA00005712"/>
    </source>
</evidence>
<dbReference type="EMBL" id="FWYF01000002">
    <property type="protein sequence ID" value="SMD34266.1"/>
    <property type="molecule type" value="Genomic_DNA"/>
</dbReference>
<sequence>MYLEIITPDENVFEGEVESAMFPGSDGSFQVLNDHAPLVSSVGKGDVKILRLHDKKTEEIHFSIDGGVVEVLNNKILVLAESIGE</sequence>
<feature type="domain" description="ATP synthase F1 complex delta/epsilon subunit N-terminal" evidence="9">
    <location>
        <begin position="1"/>
        <end position="82"/>
    </location>
</feature>
<dbReference type="InterPro" id="IPR020546">
    <property type="entry name" value="ATP_synth_F1_dsu/esu_N"/>
</dbReference>
<evidence type="ECO:0000256" key="8">
    <source>
        <dbReference type="RuleBase" id="RU003656"/>
    </source>
</evidence>
<dbReference type="OrthoDB" id="5294255at2"/>
<organism evidence="10 11">
    <name type="scientific">Reichenbachiella faecimaris</name>
    <dbReference type="NCBI Taxonomy" id="692418"/>
    <lineage>
        <taxon>Bacteria</taxon>
        <taxon>Pseudomonadati</taxon>
        <taxon>Bacteroidota</taxon>
        <taxon>Cytophagia</taxon>
        <taxon>Cytophagales</taxon>
        <taxon>Reichenbachiellaceae</taxon>
        <taxon>Reichenbachiella</taxon>
    </lineage>
</organism>
<evidence type="ECO:0000256" key="6">
    <source>
        <dbReference type="ARBA" id="ARBA00023136"/>
    </source>
</evidence>
<keyword evidence="4 8" id="KW-0813">Transport</keyword>
<dbReference type="InterPro" id="IPR036771">
    <property type="entry name" value="ATPsynth_dsu/esu_N"/>
</dbReference>
<evidence type="ECO:0000259" key="9">
    <source>
        <dbReference type="Pfam" id="PF02823"/>
    </source>
</evidence>
<reference evidence="10 11" key="1">
    <citation type="submission" date="2017-04" db="EMBL/GenBank/DDBJ databases">
        <authorList>
            <person name="Afonso C.L."/>
            <person name="Miller P.J."/>
            <person name="Scott M.A."/>
            <person name="Spackman E."/>
            <person name="Goraichik I."/>
            <person name="Dimitrov K.M."/>
            <person name="Suarez D.L."/>
            <person name="Swayne D.E."/>
        </authorList>
    </citation>
    <scope>NUCLEOTIDE SEQUENCE [LARGE SCALE GENOMIC DNA]</scope>
    <source>
        <strain evidence="10 11">DSM 26133</strain>
    </source>
</reference>
<keyword evidence="6" id="KW-0472">Membrane</keyword>
<evidence type="ECO:0000313" key="10">
    <source>
        <dbReference type="EMBL" id="SMD34266.1"/>
    </source>
</evidence>
<evidence type="ECO:0000256" key="4">
    <source>
        <dbReference type="ARBA" id="ARBA00022448"/>
    </source>
</evidence>
<comment type="subcellular location">
    <subcellularLocation>
        <location evidence="2">Endomembrane system</location>
        <topology evidence="2">Peripheral membrane protein</topology>
    </subcellularLocation>
</comment>
<dbReference type="Proteomes" id="UP000192472">
    <property type="component" value="Unassembled WGS sequence"/>
</dbReference>
<dbReference type="SUPFAM" id="SSF51344">
    <property type="entry name" value="Epsilon subunit of F1F0-ATP synthase N-terminal domain"/>
    <property type="match status" value="1"/>
</dbReference>
<evidence type="ECO:0000256" key="2">
    <source>
        <dbReference type="ARBA" id="ARBA00004184"/>
    </source>
</evidence>
<dbReference type="STRING" id="692418.SAMN04488029_1923"/>
<dbReference type="GO" id="GO:0046933">
    <property type="term" value="F:proton-transporting ATP synthase activity, rotational mechanism"/>
    <property type="evidence" value="ECO:0007669"/>
    <property type="project" value="InterPro"/>
</dbReference>
<keyword evidence="11" id="KW-1185">Reference proteome</keyword>
<dbReference type="InterPro" id="IPR001469">
    <property type="entry name" value="ATP_synth_F1_dsu/esu"/>
</dbReference>
<dbReference type="AlphaFoldDB" id="A0A1W2GDB7"/>
<evidence type="ECO:0000256" key="7">
    <source>
        <dbReference type="ARBA" id="ARBA00023196"/>
    </source>
</evidence>
<dbReference type="GO" id="GO:0045259">
    <property type="term" value="C:proton-transporting ATP synthase complex"/>
    <property type="evidence" value="ECO:0007669"/>
    <property type="project" value="UniProtKB-KW"/>
</dbReference>
<dbReference type="GO" id="GO:0012505">
    <property type="term" value="C:endomembrane system"/>
    <property type="evidence" value="ECO:0007669"/>
    <property type="project" value="UniProtKB-SubCell"/>
</dbReference>
<comment type="subunit">
    <text evidence="8">F-type ATPases have 2 components, CF(1) - the catalytic core - and CF(0) - the membrane proton channel. CF(1) has five subunits: alpha(3), beta(3), gamma(1), delta(1), epsilon(1). CF(0) has three main subunits: a, b and c.</text>
</comment>
<keyword evidence="8" id="KW-0066">ATP synthesis</keyword>